<reference evidence="2 3" key="1">
    <citation type="submission" date="2019-12" db="EMBL/GenBank/DDBJ databases">
        <title>Whole genome sequences of Lactococcus raffinolactis strains isolated from sewage.</title>
        <authorList>
            <person name="Ybazeta G."/>
            <person name="Ross M."/>
            <person name="Brabant-Kirwan D."/>
            <person name="Saleh M."/>
            <person name="Dillon J.A."/>
            <person name="Splinter K."/>
            <person name="Nokhbeh R."/>
        </authorList>
    </citation>
    <scope>NUCLEOTIDE SEQUENCE [LARGE SCALE GENOMIC DNA]</scope>
    <source>
        <strain evidence="2 3">Lr_19_14</strain>
    </source>
</reference>
<dbReference type="Gene3D" id="3.20.20.80">
    <property type="entry name" value="Glycosidases"/>
    <property type="match status" value="1"/>
</dbReference>
<dbReference type="Pfam" id="PF08924">
    <property type="entry name" value="Rv2525c_GlyHyd-like"/>
    <property type="match status" value="1"/>
</dbReference>
<dbReference type="SUPFAM" id="SSF51445">
    <property type="entry name" value="(Trans)glycosidases"/>
    <property type="match status" value="1"/>
</dbReference>
<accession>A0AAE7CT87</accession>
<organism evidence="2 3">
    <name type="scientific">Pseudolactococcus raffinolactis</name>
    <dbReference type="NCBI Taxonomy" id="1366"/>
    <lineage>
        <taxon>Bacteria</taxon>
        <taxon>Bacillati</taxon>
        <taxon>Bacillota</taxon>
        <taxon>Bacilli</taxon>
        <taxon>Lactobacillales</taxon>
        <taxon>Streptococcaceae</taxon>
        <taxon>Pseudolactococcus</taxon>
    </lineage>
</organism>
<dbReference type="InterPro" id="IPR015020">
    <property type="entry name" value="Rv2525c-like_Glyco_Hydro-like"/>
</dbReference>
<evidence type="ECO:0000259" key="1">
    <source>
        <dbReference type="Pfam" id="PF08924"/>
    </source>
</evidence>
<dbReference type="AlphaFoldDB" id="A0AAE7CT87"/>
<dbReference type="RefSeq" id="WP_167841617.1">
    <property type="nucleotide sequence ID" value="NZ_CP047628.1"/>
</dbReference>
<dbReference type="InterPro" id="IPR017853">
    <property type="entry name" value="GH"/>
</dbReference>
<keyword evidence="3" id="KW-1185">Reference proteome</keyword>
<proteinExistence type="predicted"/>
<gene>
    <name evidence="2" type="ORF">GU334_11365</name>
</gene>
<dbReference type="EMBL" id="CP047628">
    <property type="protein sequence ID" value="QIW59466.1"/>
    <property type="molecule type" value="Genomic_DNA"/>
</dbReference>
<sequence length="779" mass="86231">MADERVLVTQQWLNETYGHIAGFGSVPENGKTGWPTIYGLIRGLQVEVGITDLVDSFGPTTAIKYDQFVTSNWGRNLGENFVYLIQGAFWCKGINPSYFNGVFSIELEDAVRELKSDAGFSNPNGILDSLWAKALFDMSAFVLVSGGDKKIRKMQQWMNVTYTSYTGIMPCDGIYQRDTNTSLIFALQSELGYDEDTATGSIGPGTTSAIYSVSEGATGNYVKIIQYGLYVNGYYQSGSFDGIFTSYMGSEIVDFRHFIILPEYTKIADKTVIIGLLSSAGYTYRPADGADTSTQLTPLQIQTLVDNDVKIIGRYLTGTVGIGENERPKNLTREELNNLFSAGISVFPIYQDGGWSENYFTEIQGLDDAKAAVEAAKTLGIPSATTIYFAVDVDIQDGDISATAMAYFKGINSYLPYFGYQIGVYGTRNVCTRIIDGMLARTAFVSDMSTGYSGNLGFAMPRQWAFDQFIEFTIGYGEGAVGIDNDSVSGKDDGFNTLSDGIDKELIYQYNQKVINQMLRAFQYLSTAELDNFWNPHLTFYRYTEYSGTSWDIISSPVSTHDRKIYDSYKKKLNEGEGMYTYFLDPNSGTQIGLAHLVVTLQSQMFITDVLYDRVSDFAGWAGDLMTCWGEVKKAGVQIRQGVYTLVGAKGGGTFSLVDLYQDVDAVNVFEISKLDSDDTALTSLSKYYVQGECVNRFSKFITNRFGSSSQIKIKTQDLLADNSNVDILGSGVIAYFIEKIVNPTLHTNFNYLTDFAGDEEEIATGFANKLIYFKNTEG</sequence>
<name>A0AAE7CT87_9LACT</name>
<dbReference type="Proteomes" id="UP000501558">
    <property type="component" value="Chromosome"/>
</dbReference>
<protein>
    <submittedName>
        <fullName evidence="2">DUF1906 domain-containing protein</fullName>
    </submittedName>
</protein>
<dbReference type="CDD" id="cd06418">
    <property type="entry name" value="GH25_BacA-like"/>
    <property type="match status" value="1"/>
</dbReference>
<evidence type="ECO:0000313" key="3">
    <source>
        <dbReference type="Proteomes" id="UP000501558"/>
    </source>
</evidence>
<evidence type="ECO:0000313" key="2">
    <source>
        <dbReference type="EMBL" id="QIW59466.1"/>
    </source>
</evidence>
<feature type="domain" description="Rv2525c-like glycoside hydrolase-like" evidence="1">
    <location>
        <begin position="302"/>
        <end position="487"/>
    </location>
</feature>